<dbReference type="Gene3D" id="3.40.50.720">
    <property type="entry name" value="NAD(P)-binding Rossmann-like Domain"/>
    <property type="match status" value="1"/>
</dbReference>
<reference evidence="2" key="1">
    <citation type="journal article" date="2020" name="mSystems">
        <title>Genome- and Community-Level Interaction Insights into Carbon Utilization and Element Cycling Functions of Hydrothermarchaeota in Hydrothermal Sediment.</title>
        <authorList>
            <person name="Zhou Z."/>
            <person name="Liu Y."/>
            <person name="Xu W."/>
            <person name="Pan J."/>
            <person name="Luo Z.H."/>
            <person name="Li M."/>
        </authorList>
    </citation>
    <scope>NUCLEOTIDE SEQUENCE [LARGE SCALE GENOMIC DNA]</scope>
    <source>
        <strain evidence="2">HyVt-345</strain>
    </source>
</reference>
<dbReference type="Pfam" id="PF13460">
    <property type="entry name" value="NAD_binding_10"/>
    <property type="match status" value="1"/>
</dbReference>
<dbReference type="GO" id="GO:0044877">
    <property type="term" value="F:protein-containing complex binding"/>
    <property type="evidence" value="ECO:0007669"/>
    <property type="project" value="TreeGrafter"/>
</dbReference>
<dbReference type="SUPFAM" id="SSF51735">
    <property type="entry name" value="NAD(P)-binding Rossmann-fold domains"/>
    <property type="match status" value="1"/>
</dbReference>
<proteinExistence type="predicted"/>
<evidence type="ECO:0000259" key="1">
    <source>
        <dbReference type="Pfam" id="PF13460"/>
    </source>
</evidence>
<dbReference type="InterPro" id="IPR051207">
    <property type="entry name" value="ComplexI_NDUFA9_subunit"/>
</dbReference>
<dbReference type="InterPro" id="IPR036291">
    <property type="entry name" value="NAD(P)-bd_dom_sf"/>
</dbReference>
<feature type="domain" description="NAD(P)-binding" evidence="1">
    <location>
        <begin position="11"/>
        <end position="196"/>
    </location>
</feature>
<evidence type="ECO:0000313" key="2">
    <source>
        <dbReference type="EMBL" id="HEA19761.1"/>
    </source>
</evidence>
<dbReference type="EMBL" id="DRGL01000014">
    <property type="protein sequence ID" value="HEA19761.1"/>
    <property type="molecule type" value="Genomic_DNA"/>
</dbReference>
<sequence length="291" mass="32381">MEKDRTVLLAGATGYLGSYIAKELAARQIPTKILVRNTEKAKDLKSDCTEIIKAEVTKPETLNGHFEGVDTVISTVGITRQKDGLTYMDVDYRANKNLLEEAKKARVRKFIYISVLNGNLHRNLKILAAKEAFVDELSASGLEYTIIRPNGFFSDMKDFLDMAKKGKIYLFGNGEQKFNPIHGRDLAIACVDAIESEKTEINIGGPDILTQNEVAELALLACGKPINIIHLPHWLRKFVIWVLRTFTSSKTYGPVEFFLTLLADDAIAPRCGGHRLAAFFQKEVDSLTATS</sequence>
<dbReference type="AlphaFoldDB" id="A0A831QN61"/>
<dbReference type="Proteomes" id="UP000886191">
    <property type="component" value="Unassembled WGS sequence"/>
</dbReference>
<dbReference type="CDD" id="cd05243">
    <property type="entry name" value="SDR_a5"/>
    <property type="match status" value="1"/>
</dbReference>
<dbReference type="InterPro" id="IPR016040">
    <property type="entry name" value="NAD(P)-bd_dom"/>
</dbReference>
<dbReference type="PANTHER" id="PTHR12126:SF11">
    <property type="entry name" value="NADH DEHYDROGENASE [UBIQUINONE] 1 ALPHA SUBCOMPLEX SUBUNIT 9, MITOCHONDRIAL"/>
    <property type="match status" value="1"/>
</dbReference>
<comment type="caution">
    <text evidence="2">The sequence shown here is derived from an EMBL/GenBank/DDBJ whole genome shotgun (WGS) entry which is preliminary data.</text>
</comment>
<gene>
    <name evidence="2" type="ORF">ENH87_02440</name>
</gene>
<accession>A0A831QN61</accession>
<dbReference type="PANTHER" id="PTHR12126">
    <property type="entry name" value="NADH-UBIQUINONE OXIDOREDUCTASE 39 KDA SUBUNIT-RELATED"/>
    <property type="match status" value="1"/>
</dbReference>
<organism evidence="2">
    <name type="scientific">Pricia antarctica</name>
    <dbReference type="NCBI Taxonomy" id="641691"/>
    <lineage>
        <taxon>Bacteria</taxon>
        <taxon>Pseudomonadati</taxon>
        <taxon>Bacteroidota</taxon>
        <taxon>Flavobacteriia</taxon>
        <taxon>Flavobacteriales</taxon>
        <taxon>Flavobacteriaceae</taxon>
        <taxon>Pricia</taxon>
    </lineage>
</organism>
<name>A0A831QN61_9FLAO</name>
<protein>
    <submittedName>
        <fullName evidence="2">SDR family oxidoreductase</fullName>
    </submittedName>
</protein>